<reference evidence="1 2" key="2">
    <citation type="journal article" date="2009" name="PLoS ONE">
        <title>An integrated genetic and cytogenetic map of the cucumber genome.</title>
        <authorList>
            <person name="Ren Y."/>
            <person name="Zhang Z."/>
            <person name="Liu J."/>
            <person name="Staub J.E."/>
            <person name="Han Y."/>
            <person name="Cheng Z."/>
            <person name="Li X."/>
            <person name="Lu J."/>
            <person name="Miao H."/>
            <person name="Kang H."/>
            <person name="Xie B."/>
            <person name="Gu X."/>
            <person name="Wang X."/>
            <person name="Du Y."/>
            <person name="Jin W."/>
            <person name="Huang S."/>
        </authorList>
    </citation>
    <scope>NUCLEOTIDE SEQUENCE [LARGE SCALE GENOMIC DNA]</scope>
    <source>
        <strain evidence="2">cv. 9930</strain>
    </source>
</reference>
<evidence type="ECO:0000313" key="2">
    <source>
        <dbReference type="Proteomes" id="UP000029981"/>
    </source>
</evidence>
<dbReference type="Gramene" id="KGN59084">
    <property type="protein sequence ID" value="KGN59084"/>
    <property type="gene ID" value="Csa_3G760540"/>
</dbReference>
<accession>A0A0A0LDX7</accession>
<reference evidence="1 2" key="3">
    <citation type="journal article" date="2010" name="BMC Genomics">
        <title>Transcriptome sequencing and comparative analysis of cucumber flowers with different sex types.</title>
        <authorList>
            <person name="Guo S."/>
            <person name="Zheng Y."/>
            <person name="Joung J.G."/>
            <person name="Liu S."/>
            <person name="Zhang Z."/>
            <person name="Crasta O.R."/>
            <person name="Sobral B.W."/>
            <person name="Xu Y."/>
            <person name="Huang S."/>
            <person name="Fei Z."/>
        </authorList>
    </citation>
    <scope>NUCLEOTIDE SEQUENCE [LARGE SCALE GENOMIC DNA]</scope>
    <source>
        <strain evidence="2">cv. 9930</strain>
    </source>
</reference>
<reference evidence="1 2" key="1">
    <citation type="journal article" date="2009" name="Nat. Genet.">
        <title>The genome of the cucumber, Cucumis sativus L.</title>
        <authorList>
            <person name="Huang S."/>
            <person name="Li R."/>
            <person name="Zhang Z."/>
            <person name="Li L."/>
            <person name="Gu X."/>
            <person name="Fan W."/>
            <person name="Lucas W.J."/>
            <person name="Wang X."/>
            <person name="Xie B."/>
            <person name="Ni P."/>
            <person name="Ren Y."/>
            <person name="Zhu H."/>
            <person name="Li J."/>
            <person name="Lin K."/>
            <person name="Jin W."/>
            <person name="Fei Z."/>
            <person name="Li G."/>
            <person name="Staub J."/>
            <person name="Kilian A."/>
            <person name="van der Vossen E.A."/>
            <person name="Wu Y."/>
            <person name="Guo J."/>
            <person name="He J."/>
            <person name="Jia Z."/>
            <person name="Ren Y."/>
            <person name="Tian G."/>
            <person name="Lu Y."/>
            <person name="Ruan J."/>
            <person name="Qian W."/>
            <person name="Wang M."/>
            <person name="Huang Q."/>
            <person name="Li B."/>
            <person name="Xuan Z."/>
            <person name="Cao J."/>
            <person name="Asan"/>
            <person name="Wu Z."/>
            <person name="Zhang J."/>
            <person name="Cai Q."/>
            <person name="Bai Y."/>
            <person name="Zhao B."/>
            <person name="Han Y."/>
            <person name="Li Y."/>
            <person name="Li X."/>
            <person name="Wang S."/>
            <person name="Shi Q."/>
            <person name="Liu S."/>
            <person name="Cho W.K."/>
            <person name="Kim J.Y."/>
            <person name="Xu Y."/>
            <person name="Heller-Uszynska K."/>
            <person name="Miao H."/>
            <person name="Cheng Z."/>
            <person name="Zhang S."/>
            <person name="Wu J."/>
            <person name="Yang Y."/>
            <person name="Kang H."/>
            <person name="Li M."/>
            <person name="Liang H."/>
            <person name="Ren X."/>
            <person name="Shi Z."/>
            <person name="Wen M."/>
            <person name="Jian M."/>
            <person name="Yang H."/>
            <person name="Zhang G."/>
            <person name="Yang Z."/>
            <person name="Chen R."/>
            <person name="Liu S."/>
            <person name="Li J."/>
            <person name="Ma L."/>
            <person name="Liu H."/>
            <person name="Zhou Y."/>
            <person name="Zhao J."/>
            <person name="Fang X."/>
            <person name="Li G."/>
            <person name="Fang L."/>
            <person name="Li Y."/>
            <person name="Liu D."/>
            <person name="Zheng H."/>
            <person name="Zhang Y."/>
            <person name="Qin N."/>
            <person name="Li Z."/>
            <person name="Yang G."/>
            <person name="Yang S."/>
            <person name="Bolund L."/>
            <person name="Kristiansen K."/>
            <person name="Zheng H."/>
            <person name="Li S."/>
            <person name="Zhang X."/>
            <person name="Yang H."/>
            <person name="Wang J."/>
            <person name="Sun R."/>
            <person name="Zhang B."/>
            <person name="Jiang S."/>
            <person name="Wang J."/>
            <person name="Du Y."/>
            <person name="Li S."/>
        </authorList>
    </citation>
    <scope>NUCLEOTIDE SEQUENCE [LARGE SCALE GENOMIC DNA]</scope>
    <source>
        <strain evidence="2">cv. 9930</strain>
    </source>
</reference>
<reference evidence="1 2" key="4">
    <citation type="journal article" date="2011" name="BMC Genomics">
        <title>RNA-Seq improves annotation of protein-coding genes in the cucumber genome.</title>
        <authorList>
            <person name="Li Z."/>
            <person name="Zhang Z."/>
            <person name="Yan P."/>
            <person name="Huang S."/>
            <person name="Fei Z."/>
            <person name="Lin K."/>
        </authorList>
    </citation>
    <scope>NUCLEOTIDE SEQUENCE [LARGE SCALE GENOMIC DNA]</scope>
    <source>
        <strain evidence="2">cv. 9930</strain>
    </source>
</reference>
<dbReference type="AlphaFoldDB" id="A0A0A0LDX7"/>
<dbReference type="Proteomes" id="UP000029981">
    <property type="component" value="Chromosome 3"/>
</dbReference>
<organism evidence="1 2">
    <name type="scientific">Cucumis sativus</name>
    <name type="common">Cucumber</name>
    <dbReference type="NCBI Taxonomy" id="3659"/>
    <lineage>
        <taxon>Eukaryota</taxon>
        <taxon>Viridiplantae</taxon>
        <taxon>Streptophyta</taxon>
        <taxon>Embryophyta</taxon>
        <taxon>Tracheophyta</taxon>
        <taxon>Spermatophyta</taxon>
        <taxon>Magnoliopsida</taxon>
        <taxon>eudicotyledons</taxon>
        <taxon>Gunneridae</taxon>
        <taxon>Pentapetalae</taxon>
        <taxon>rosids</taxon>
        <taxon>fabids</taxon>
        <taxon>Cucurbitales</taxon>
        <taxon>Cucurbitaceae</taxon>
        <taxon>Benincaseae</taxon>
        <taxon>Cucumis</taxon>
    </lineage>
</organism>
<gene>
    <name evidence="1" type="ORF">Csa_3G760540</name>
</gene>
<keyword evidence="2" id="KW-1185">Reference proteome</keyword>
<dbReference type="EMBL" id="CM002924">
    <property type="protein sequence ID" value="KGN59084.1"/>
    <property type="molecule type" value="Genomic_DNA"/>
</dbReference>
<proteinExistence type="predicted"/>
<sequence>MKPLVLRCTLQLCVFHCAYLTVQSTAKPLVLRCTLQLSILSSLFIGFYRLRPHPMRFIRCRHSDSLTHRTQIRRIVFVVVRSYLSLFI</sequence>
<name>A0A0A0LDX7_CUCSA</name>
<evidence type="ECO:0000313" key="1">
    <source>
        <dbReference type="EMBL" id="KGN59084.1"/>
    </source>
</evidence>
<protein>
    <submittedName>
        <fullName evidence="1">Uncharacterized protein</fullName>
    </submittedName>
</protein>